<dbReference type="Proteomes" id="UP000440578">
    <property type="component" value="Unassembled WGS sequence"/>
</dbReference>
<dbReference type="InterPro" id="IPR009057">
    <property type="entry name" value="Homeodomain-like_sf"/>
</dbReference>
<feature type="region of interest" description="Disordered" evidence="7">
    <location>
        <begin position="257"/>
        <end position="318"/>
    </location>
</feature>
<dbReference type="PROSITE" id="PS50071">
    <property type="entry name" value="HOMEOBOX_2"/>
    <property type="match status" value="1"/>
</dbReference>
<evidence type="ECO:0000313" key="9">
    <source>
        <dbReference type="EMBL" id="KAF0299192.1"/>
    </source>
</evidence>
<keyword evidence="10" id="KW-1185">Reference proteome</keyword>
<sequence length="464" mass="47004">MGRHKATVDGGAARAAAGAAGGPSGAAAAAGELSAAAAAPDMAAYSQFSYQYGASASQLLMPGQPSAPSTPGTPSTSCCETGRPVATDPVTGQAICSCQYEAGGGGRSGALCGYPRLPAGTALPYGPAYSSGGDQGAYPGIGVDSSYFAFPGNPYGLKESGTGDMGVYGGIGPTAAGYSYSPYDPSLYTYAPYDLAHRKKNASRESTGTLKKWLSDHKKNPYPTKGEKIMLAIITKMTLTQVSTWFANARRRLKKENKMTWEPKNKTESDDDVDENGDSKDKADQDGTVGDKGERRRGRREAPDPRGDASSADGEGLSPLAGAEVKAEALSPDALDFQAKGALVDGQKPKIWSLADTAVCKTPPPPGSWPTDRLGGGGGGGSGYLPAAAGAAGAAGPVDFARYPPAPAGGYAGLVGGYMSTGYGTTGYGESPADTPPLTPPGLKSAAKMAGAHGRPVLCSAFMP</sequence>
<dbReference type="GO" id="GO:0000981">
    <property type="term" value="F:DNA-binding transcription factor activity, RNA polymerase II-specific"/>
    <property type="evidence" value="ECO:0007669"/>
    <property type="project" value="InterPro"/>
</dbReference>
<organism evidence="9 10">
    <name type="scientific">Amphibalanus amphitrite</name>
    <name type="common">Striped barnacle</name>
    <name type="synonym">Balanus amphitrite</name>
    <dbReference type="NCBI Taxonomy" id="1232801"/>
    <lineage>
        <taxon>Eukaryota</taxon>
        <taxon>Metazoa</taxon>
        <taxon>Ecdysozoa</taxon>
        <taxon>Arthropoda</taxon>
        <taxon>Crustacea</taxon>
        <taxon>Multicrustacea</taxon>
        <taxon>Cirripedia</taxon>
        <taxon>Thoracica</taxon>
        <taxon>Thoracicalcarea</taxon>
        <taxon>Balanomorpha</taxon>
        <taxon>Balanoidea</taxon>
        <taxon>Balanidae</taxon>
        <taxon>Amphibalaninae</taxon>
        <taxon>Amphibalanus</taxon>
    </lineage>
</organism>
<evidence type="ECO:0000256" key="2">
    <source>
        <dbReference type="ARBA" id="ARBA00008446"/>
    </source>
</evidence>
<dbReference type="OrthoDB" id="5399138at2759"/>
<dbReference type="SMART" id="SM00548">
    <property type="entry name" value="IRO"/>
    <property type="match status" value="1"/>
</dbReference>
<keyword evidence="5 6" id="KW-0539">Nucleus</keyword>
<dbReference type="PANTHER" id="PTHR11211:SF46">
    <property type="entry name" value="HOMEOBOX PROTEIN ARAUCAN-RELATED"/>
    <property type="match status" value="1"/>
</dbReference>
<comment type="subcellular location">
    <subcellularLocation>
        <location evidence="1 6">Nucleus</location>
    </subcellularLocation>
</comment>
<evidence type="ECO:0000259" key="8">
    <source>
        <dbReference type="PROSITE" id="PS50071"/>
    </source>
</evidence>
<accession>A0A6A4W8B0</accession>
<evidence type="ECO:0000256" key="1">
    <source>
        <dbReference type="ARBA" id="ARBA00004123"/>
    </source>
</evidence>
<dbReference type="GO" id="GO:0005634">
    <property type="term" value="C:nucleus"/>
    <property type="evidence" value="ECO:0007669"/>
    <property type="project" value="UniProtKB-SubCell"/>
</dbReference>
<dbReference type="SMART" id="SM00389">
    <property type="entry name" value="HOX"/>
    <property type="match status" value="1"/>
</dbReference>
<dbReference type="InterPro" id="IPR003893">
    <property type="entry name" value="Iroquois_homeo"/>
</dbReference>
<dbReference type="InterPro" id="IPR008422">
    <property type="entry name" value="KN_HD"/>
</dbReference>
<dbReference type="Pfam" id="PF05920">
    <property type="entry name" value="Homeobox_KN"/>
    <property type="match status" value="1"/>
</dbReference>
<dbReference type="CDD" id="cd00086">
    <property type="entry name" value="homeodomain"/>
    <property type="match status" value="1"/>
</dbReference>
<dbReference type="GO" id="GO:0030182">
    <property type="term" value="P:neuron differentiation"/>
    <property type="evidence" value="ECO:0007669"/>
    <property type="project" value="TreeGrafter"/>
</dbReference>
<dbReference type="EMBL" id="VIIS01001388">
    <property type="protein sequence ID" value="KAF0299192.1"/>
    <property type="molecule type" value="Genomic_DNA"/>
</dbReference>
<feature type="DNA-binding region" description="Homeobox" evidence="6">
    <location>
        <begin position="195"/>
        <end position="257"/>
    </location>
</feature>
<evidence type="ECO:0000256" key="3">
    <source>
        <dbReference type="ARBA" id="ARBA00023125"/>
    </source>
</evidence>
<gene>
    <name evidence="9" type="primary">ara_5</name>
    <name evidence="9" type="ORF">FJT64_003545</name>
</gene>
<feature type="compositionally biased region" description="Basic and acidic residues" evidence="7">
    <location>
        <begin position="257"/>
        <end position="268"/>
    </location>
</feature>
<dbReference type="Gene3D" id="1.10.10.60">
    <property type="entry name" value="Homeodomain-like"/>
    <property type="match status" value="1"/>
</dbReference>
<keyword evidence="3 6" id="KW-0238">DNA-binding</keyword>
<feature type="domain" description="Homeobox" evidence="8">
    <location>
        <begin position="193"/>
        <end position="256"/>
    </location>
</feature>
<dbReference type="GO" id="GO:0045926">
    <property type="term" value="P:negative regulation of growth"/>
    <property type="evidence" value="ECO:0007669"/>
    <property type="project" value="UniProtKB-ARBA"/>
</dbReference>
<comment type="similarity">
    <text evidence="2">Belongs to the TALE/IRO homeobox family.</text>
</comment>
<dbReference type="GO" id="GO:0048468">
    <property type="term" value="P:cell development"/>
    <property type="evidence" value="ECO:0007669"/>
    <property type="project" value="TreeGrafter"/>
</dbReference>
<keyword evidence="4 6" id="KW-0371">Homeobox</keyword>
<dbReference type="AlphaFoldDB" id="A0A6A4W8B0"/>
<evidence type="ECO:0000256" key="6">
    <source>
        <dbReference type="PROSITE-ProRule" id="PRU00108"/>
    </source>
</evidence>
<dbReference type="InterPro" id="IPR017970">
    <property type="entry name" value="Homeobox_CS"/>
</dbReference>
<feature type="region of interest" description="Disordered" evidence="7">
    <location>
        <begin position="61"/>
        <end position="81"/>
    </location>
</feature>
<dbReference type="FunFam" id="1.10.10.60:FF:000003">
    <property type="entry name" value="Iroquois-class homeobox protein IRX"/>
    <property type="match status" value="1"/>
</dbReference>
<dbReference type="PANTHER" id="PTHR11211">
    <property type="entry name" value="IROQUOIS-CLASS HOMEODOMAIN PROTEIN IRX"/>
    <property type="match status" value="1"/>
</dbReference>
<evidence type="ECO:0000256" key="5">
    <source>
        <dbReference type="ARBA" id="ARBA00023242"/>
    </source>
</evidence>
<evidence type="ECO:0000256" key="7">
    <source>
        <dbReference type="SAM" id="MobiDB-lite"/>
    </source>
</evidence>
<name>A0A6A4W8B0_AMPAM</name>
<feature type="compositionally biased region" description="Basic and acidic residues" evidence="7">
    <location>
        <begin position="277"/>
        <end position="307"/>
    </location>
</feature>
<evidence type="ECO:0000313" key="10">
    <source>
        <dbReference type="Proteomes" id="UP000440578"/>
    </source>
</evidence>
<proteinExistence type="inferred from homology"/>
<dbReference type="GO" id="GO:0042693">
    <property type="term" value="P:muscle cell fate commitment"/>
    <property type="evidence" value="ECO:0007669"/>
    <property type="project" value="UniProtKB-ARBA"/>
</dbReference>
<feature type="compositionally biased region" description="Low complexity" evidence="7">
    <location>
        <begin position="66"/>
        <end position="77"/>
    </location>
</feature>
<comment type="caution">
    <text evidence="9">The sequence shown here is derived from an EMBL/GenBank/DDBJ whole genome shotgun (WGS) entry which is preliminary data.</text>
</comment>
<dbReference type="PROSITE" id="PS00027">
    <property type="entry name" value="HOMEOBOX_1"/>
    <property type="match status" value="1"/>
</dbReference>
<protein>
    <submittedName>
        <fullName evidence="9">Homeobox protein araucan</fullName>
    </submittedName>
</protein>
<reference evidence="9 10" key="1">
    <citation type="submission" date="2019-07" db="EMBL/GenBank/DDBJ databases">
        <title>Draft genome assembly of a fouling barnacle, Amphibalanus amphitrite (Darwin, 1854): The first reference genome for Thecostraca.</title>
        <authorList>
            <person name="Kim W."/>
        </authorList>
    </citation>
    <scope>NUCLEOTIDE SEQUENCE [LARGE SCALE GENOMIC DNA]</scope>
    <source>
        <strain evidence="9">SNU_AA5</strain>
        <tissue evidence="9">Soma without cirri and trophi</tissue>
    </source>
</reference>
<dbReference type="GO" id="GO:0045317">
    <property type="term" value="P:equator specification"/>
    <property type="evidence" value="ECO:0007669"/>
    <property type="project" value="UniProtKB-ARBA"/>
</dbReference>
<evidence type="ECO:0000256" key="4">
    <source>
        <dbReference type="ARBA" id="ARBA00023155"/>
    </source>
</evidence>
<dbReference type="InterPro" id="IPR001356">
    <property type="entry name" value="HD"/>
</dbReference>
<dbReference type="GO" id="GO:0000978">
    <property type="term" value="F:RNA polymerase II cis-regulatory region sequence-specific DNA binding"/>
    <property type="evidence" value="ECO:0007669"/>
    <property type="project" value="TreeGrafter"/>
</dbReference>
<dbReference type="SUPFAM" id="SSF46689">
    <property type="entry name" value="Homeodomain-like"/>
    <property type="match status" value="1"/>
</dbReference>